<evidence type="ECO:0000256" key="1">
    <source>
        <dbReference type="ARBA" id="ARBA00023125"/>
    </source>
</evidence>
<dbReference type="PROSITE" id="PS50977">
    <property type="entry name" value="HTH_TETR_2"/>
    <property type="match status" value="1"/>
</dbReference>
<gene>
    <name evidence="4" type="ORF">B0I08_103219</name>
</gene>
<comment type="caution">
    <text evidence="4">The sequence shown here is derived from an EMBL/GenBank/DDBJ whole genome shotgun (WGS) entry which is preliminary data.</text>
</comment>
<dbReference type="Proteomes" id="UP000237983">
    <property type="component" value="Unassembled WGS sequence"/>
</dbReference>
<feature type="DNA-binding region" description="H-T-H motif" evidence="2">
    <location>
        <begin position="30"/>
        <end position="49"/>
    </location>
</feature>
<accession>A0A2T0VFP0</accession>
<keyword evidence="5" id="KW-1185">Reference proteome</keyword>
<sequence>MTDPRIKRTRDHVLRTAREMLAEPQGAPLTLSALAAVAQVSRRTLYVHWGTIQQVISEAVTFSREDETELVEGLAPRDILRHLLVTVRSSAQDPASNVALATMVAHAAQDPAAAAVVRNTVTESVGRFNALLGPTTLEQYSLLVGPILFAEFVGRESASDELIETLVEQGVVLLGLPVATA</sequence>
<dbReference type="InterPro" id="IPR009057">
    <property type="entry name" value="Homeodomain-like_sf"/>
</dbReference>
<evidence type="ECO:0000259" key="3">
    <source>
        <dbReference type="PROSITE" id="PS50977"/>
    </source>
</evidence>
<dbReference type="SUPFAM" id="SSF46689">
    <property type="entry name" value="Homeodomain-like"/>
    <property type="match status" value="1"/>
</dbReference>
<evidence type="ECO:0000313" key="5">
    <source>
        <dbReference type="Proteomes" id="UP000237983"/>
    </source>
</evidence>
<feature type="domain" description="HTH tetR-type" evidence="3">
    <location>
        <begin position="7"/>
        <end position="67"/>
    </location>
</feature>
<name>A0A2T0VFP0_9MICO</name>
<dbReference type="OrthoDB" id="9796019at2"/>
<proteinExistence type="predicted"/>
<dbReference type="AlphaFoldDB" id="A0A2T0VFP0"/>
<dbReference type="InterPro" id="IPR001647">
    <property type="entry name" value="HTH_TetR"/>
</dbReference>
<organism evidence="4 5">
    <name type="scientific">Glaciihabitans tibetensis</name>
    <dbReference type="NCBI Taxonomy" id="1266600"/>
    <lineage>
        <taxon>Bacteria</taxon>
        <taxon>Bacillati</taxon>
        <taxon>Actinomycetota</taxon>
        <taxon>Actinomycetes</taxon>
        <taxon>Micrococcales</taxon>
        <taxon>Microbacteriaceae</taxon>
        <taxon>Glaciihabitans</taxon>
    </lineage>
</organism>
<evidence type="ECO:0000256" key="2">
    <source>
        <dbReference type="PROSITE-ProRule" id="PRU00335"/>
    </source>
</evidence>
<dbReference type="EMBL" id="PVTL01000003">
    <property type="protein sequence ID" value="PRY69013.1"/>
    <property type="molecule type" value="Genomic_DNA"/>
</dbReference>
<protein>
    <submittedName>
        <fullName evidence="4">TetR family transcriptional regulator</fullName>
    </submittedName>
</protein>
<dbReference type="RefSeq" id="WP_146134342.1">
    <property type="nucleotide sequence ID" value="NZ_PVTL01000003.1"/>
</dbReference>
<keyword evidence="1 2" id="KW-0238">DNA-binding</keyword>
<evidence type="ECO:0000313" key="4">
    <source>
        <dbReference type="EMBL" id="PRY69013.1"/>
    </source>
</evidence>
<dbReference type="GO" id="GO:0003677">
    <property type="term" value="F:DNA binding"/>
    <property type="evidence" value="ECO:0007669"/>
    <property type="project" value="UniProtKB-UniRule"/>
</dbReference>
<reference evidence="4 5" key="1">
    <citation type="submission" date="2018-03" db="EMBL/GenBank/DDBJ databases">
        <title>Genomic Encyclopedia of Type Strains, Phase III (KMG-III): the genomes of soil and plant-associated and newly described type strains.</title>
        <authorList>
            <person name="Whitman W."/>
        </authorList>
    </citation>
    <scope>NUCLEOTIDE SEQUENCE [LARGE SCALE GENOMIC DNA]</scope>
    <source>
        <strain evidence="4 5">CGMCC 1.12484</strain>
    </source>
</reference>
<dbReference type="Gene3D" id="1.10.357.10">
    <property type="entry name" value="Tetracycline Repressor, domain 2"/>
    <property type="match status" value="1"/>
</dbReference>